<comment type="catalytic activity">
    <reaction evidence="1">
        <text>2 alpha,alpha'-trehalose 6-mycolate = alpha,alpha'-trehalose 6,6'-bismycolate + alpha,alpha-trehalose</text>
        <dbReference type="Rhea" id="RHEA:23472"/>
        <dbReference type="ChEBI" id="CHEBI:16551"/>
        <dbReference type="ChEBI" id="CHEBI:18195"/>
        <dbReference type="ChEBI" id="CHEBI:18234"/>
        <dbReference type="EC" id="2.3.1.122"/>
    </reaction>
</comment>
<dbReference type="RefSeq" id="WP_136563968.1">
    <property type="nucleotide sequence ID" value="NZ_BAABLS010000006.1"/>
</dbReference>
<evidence type="ECO:0000256" key="6">
    <source>
        <dbReference type="ARBA" id="ARBA00023315"/>
    </source>
</evidence>
<dbReference type="PANTHER" id="PTHR48098:SF1">
    <property type="entry name" value="DIACYLGLYCEROL ACYLTRANSFERASE_MYCOLYLTRANSFERASE AG85A"/>
    <property type="match status" value="1"/>
</dbReference>
<reference evidence="9 10" key="1">
    <citation type="journal article" date="2009" name="Int. J. Syst. Evol. Microbiol.">
        <title>Nocardioides caeni sp. nov., isolated from wastewater.</title>
        <authorList>
            <person name="Yoon J.H."/>
            <person name="Kang S.J."/>
            <person name="Park S."/>
            <person name="Kim W."/>
            <person name="Oh T.K."/>
        </authorList>
    </citation>
    <scope>NUCLEOTIDE SEQUENCE [LARGE SCALE GENOMIC DNA]</scope>
    <source>
        <strain evidence="9 10">DSM 23134</strain>
    </source>
</reference>
<dbReference type="SUPFAM" id="SSF53474">
    <property type="entry name" value="alpha/beta-Hydrolases"/>
    <property type="match status" value="1"/>
</dbReference>
<protein>
    <recommendedName>
        <fullName evidence="7">Acyl-CoA:diacylglycerol acyltransferase</fullName>
        <ecNumber evidence="3">2.3.1.122</ecNumber>
        <ecNumber evidence="4">2.3.1.20</ecNumber>
    </recommendedName>
</protein>
<keyword evidence="5" id="KW-0808">Transferase</keyword>
<proteinExistence type="inferred from homology"/>
<dbReference type="EC" id="2.3.1.122" evidence="3"/>
<evidence type="ECO:0000256" key="3">
    <source>
        <dbReference type="ARBA" id="ARBA00012820"/>
    </source>
</evidence>
<evidence type="ECO:0000313" key="9">
    <source>
        <dbReference type="EMBL" id="THV09308.1"/>
    </source>
</evidence>
<name>A0A4S8N0L3_9ACTN</name>
<evidence type="ECO:0000256" key="8">
    <source>
        <dbReference type="ARBA" id="ARBA00048109"/>
    </source>
</evidence>
<comment type="catalytic activity">
    <reaction evidence="8">
        <text>an acyl-CoA + a 1,2-diacyl-sn-glycerol = a triacyl-sn-glycerol + CoA</text>
        <dbReference type="Rhea" id="RHEA:10868"/>
        <dbReference type="ChEBI" id="CHEBI:17815"/>
        <dbReference type="ChEBI" id="CHEBI:57287"/>
        <dbReference type="ChEBI" id="CHEBI:58342"/>
        <dbReference type="ChEBI" id="CHEBI:64615"/>
        <dbReference type="EC" id="2.3.1.20"/>
    </reaction>
</comment>
<keyword evidence="10" id="KW-1185">Reference proteome</keyword>
<evidence type="ECO:0000256" key="1">
    <source>
        <dbReference type="ARBA" id="ARBA00000697"/>
    </source>
</evidence>
<dbReference type="InterPro" id="IPR006311">
    <property type="entry name" value="TAT_signal"/>
</dbReference>
<dbReference type="PROSITE" id="PS51318">
    <property type="entry name" value="TAT"/>
    <property type="match status" value="1"/>
</dbReference>
<dbReference type="InterPro" id="IPR050583">
    <property type="entry name" value="Mycobacterial_A85_antigen"/>
</dbReference>
<organism evidence="9 10">
    <name type="scientific">Nocardioides caeni</name>
    <dbReference type="NCBI Taxonomy" id="574700"/>
    <lineage>
        <taxon>Bacteria</taxon>
        <taxon>Bacillati</taxon>
        <taxon>Actinomycetota</taxon>
        <taxon>Actinomycetes</taxon>
        <taxon>Propionibacteriales</taxon>
        <taxon>Nocardioidaceae</taxon>
        <taxon>Nocardioides</taxon>
    </lineage>
</organism>
<evidence type="ECO:0000256" key="5">
    <source>
        <dbReference type="ARBA" id="ARBA00022679"/>
    </source>
</evidence>
<keyword evidence="6" id="KW-0012">Acyltransferase</keyword>
<comment type="similarity">
    <text evidence="2">Belongs to the mycobacterial A85 antigen family.</text>
</comment>
<comment type="caution">
    <text evidence="9">The sequence shown here is derived from an EMBL/GenBank/DDBJ whole genome shotgun (WGS) entry which is preliminary data.</text>
</comment>
<dbReference type="EC" id="2.3.1.20" evidence="4"/>
<dbReference type="InterPro" id="IPR029058">
    <property type="entry name" value="AB_hydrolase_fold"/>
</dbReference>
<dbReference type="AlphaFoldDB" id="A0A4S8N0L3"/>
<dbReference type="InterPro" id="IPR000801">
    <property type="entry name" value="Esterase-like"/>
</dbReference>
<evidence type="ECO:0000313" key="10">
    <source>
        <dbReference type="Proteomes" id="UP000307087"/>
    </source>
</evidence>
<dbReference type="Gene3D" id="3.40.50.1820">
    <property type="entry name" value="alpha/beta hydrolase"/>
    <property type="match status" value="1"/>
</dbReference>
<dbReference type="Pfam" id="PF00756">
    <property type="entry name" value="Esterase"/>
    <property type="match status" value="1"/>
</dbReference>
<evidence type="ECO:0000256" key="4">
    <source>
        <dbReference type="ARBA" id="ARBA00013244"/>
    </source>
</evidence>
<sequence length="305" mass="32278">MAEPKSAGRPRRVTRRRLLGGSAAVVTAGAAALAGVELEVLPGKSTLYHRLGHDGEDGVVPSVEPGRLDSGAFASRARGREVGWAVARPPRSGAAAPLPVVLVLHGRGNDHRMPFQRDGLGLDRFLARAVDDGLPPFALASVDGGEAYWHDRADGDRAQTMVLDEFLPLLADQGLDTSRIALAGWSMGGFGALHLGAVLGPERVAAVAALSPALWHDYDDTAPGAYDDADDFDRVSVMDRQADLDGIAVRVDCGQGDPFCAAGRDYVDGFDHRPAGGFQLGDHDRGYWRRMAPDVLQFVGEALAG</sequence>
<evidence type="ECO:0000256" key="2">
    <source>
        <dbReference type="ARBA" id="ARBA00005874"/>
    </source>
</evidence>
<dbReference type="GO" id="GO:0004144">
    <property type="term" value="F:diacylglycerol O-acyltransferase activity"/>
    <property type="evidence" value="ECO:0007669"/>
    <property type="project" value="UniProtKB-EC"/>
</dbReference>
<evidence type="ECO:0000256" key="7">
    <source>
        <dbReference type="ARBA" id="ARBA00032572"/>
    </source>
</evidence>
<gene>
    <name evidence="9" type="ORF">E9934_16330</name>
</gene>
<dbReference type="PANTHER" id="PTHR48098">
    <property type="entry name" value="ENTEROCHELIN ESTERASE-RELATED"/>
    <property type="match status" value="1"/>
</dbReference>
<dbReference type="OrthoDB" id="3210113at2"/>
<accession>A0A4S8N0L3</accession>
<dbReference type="EMBL" id="STGW01000014">
    <property type="protein sequence ID" value="THV09308.1"/>
    <property type="molecule type" value="Genomic_DNA"/>
</dbReference>
<dbReference type="GO" id="GO:0050348">
    <property type="term" value="F:trehalose O-mycolyltransferase activity"/>
    <property type="evidence" value="ECO:0007669"/>
    <property type="project" value="UniProtKB-EC"/>
</dbReference>
<dbReference type="Proteomes" id="UP000307087">
    <property type="component" value="Unassembled WGS sequence"/>
</dbReference>